<proteinExistence type="predicted"/>
<evidence type="ECO:0000313" key="2">
    <source>
        <dbReference type="EMBL" id="KAK7196124.1"/>
    </source>
</evidence>
<keyword evidence="3" id="KW-1185">Reference proteome</keyword>
<organism evidence="2 3">
    <name type="scientific">Novymonas esmeraldas</name>
    <dbReference type="NCBI Taxonomy" id="1808958"/>
    <lineage>
        <taxon>Eukaryota</taxon>
        <taxon>Discoba</taxon>
        <taxon>Euglenozoa</taxon>
        <taxon>Kinetoplastea</taxon>
        <taxon>Metakinetoplastina</taxon>
        <taxon>Trypanosomatida</taxon>
        <taxon>Trypanosomatidae</taxon>
        <taxon>Novymonas</taxon>
    </lineage>
</organism>
<evidence type="ECO:0000313" key="3">
    <source>
        <dbReference type="Proteomes" id="UP001430356"/>
    </source>
</evidence>
<accession>A0AAW0ESU2</accession>
<dbReference type="AlphaFoldDB" id="A0AAW0ESU2"/>
<feature type="compositionally biased region" description="Low complexity" evidence="1">
    <location>
        <begin position="235"/>
        <end position="245"/>
    </location>
</feature>
<comment type="caution">
    <text evidence="2">The sequence shown here is derived from an EMBL/GenBank/DDBJ whole genome shotgun (WGS) entry which is preliminary data.</text>
</comment>
<dbReference type="Proteomes" id="UP001430356">
    <property type="component" value="Unassembled WGS sequence"/>
</dbReference>
<feature type="compositionally biased region" description="Acidic residues" evidence="1">
    <location>
        <begin position="246"/>
        <end position="257"/>
    </location>
</feature>
<evidence type="ECO:0000256" key="1">
    <source>
        <dbReference type="SAM" id="MobiDB-lite"/>
    </source>
</evidence>
<name>A0AAW0ESU2_9TRYP</name>
<feature type="region of interest" description="Disordered" evidence="1">
    <location>
        <begin position="228"/>
        <end position="264"/>
    </location>
</feature>
<protein>
    <submittedName>
        <fullName evidence="2">Uncharacterized protein</fullName>
    </submittedName>
</protein>
<sequence length="1015" mass="108482">MAASVADVVACAEWMHRLLPHWIDPDLAVDLADVSRSIAAHLTCVSAFAEKGGCLPVKAALRVQSVALDCWNASAVSAWSPERRDLKVQVRWLITHLFLCGHCVFAAHAVREAHLSRRLRDAEKCILMCLKTGSGLLRSRRHAEAERVLAWAADVASACTNATGAATVRRFATEVQFAQLRAAWAAGAHDRACATAEALGEETRSSVTYREALYEFVYDVAVESTQLRDAPPHSDGVADADQTAADTDDDDGDDDGDAVGAPPSCALSEAASRQHAALQRLLVLSARLQQETGVRTVKQRSFLGMTHLQHSNSLLLCCSFAAAADAATRAYDLLRTYEPLVVRIKAEAHLRHADEVATLFHLLCDDVAVDVSDVCAVVSVAVELVPAAEATLFAGLQRRVAASDSTADVFRLLCALIRRGSEWSVAELLRHLAAGAVLPAALRRFLFCCLWRLAAAAPAAPRCLSAATRWGCLEAAQRLFLDAASAEELQAVLLDMAHLALAAMVDEEAGAATELLTRTAHLYTTVSDAGPAMAVPALRAQAQLAFVLGRQEEGMARMRTLLAVGGAERAVVHECTAMVTFLMHRSLLQCAGAVAELCLVALPRDQRHQQPSCALEFARVFAVGCLASDAAAADGVVRADVAEVLHVHVCPVLQDASLAPEEARWWSRFLWYVAESLLDVDLVRAVRLLHAGMQLHTHQLDDGVAEEVTCSAAREDVQLLTLDRLCTLLDAEFDVFAAGHAALAAEEVQQYTDQLAGLLRSHDGEDGSAAPACERRRVALVLARLEGALRVLQGRGAATPEDVESLRLADLPTVSGVCSADLQQAAAACSEVAASLPPATASALCDAAVGLLLIAAQYELCGDDASGGSRDTTSVEALAAVLTTLYTAFQVAHDVEARLRVGESLAAVLTRLTAGGVTLRSAFAQQRAAAAAPEEEEEKQRRQCRAVERGLDLCETVVEFFAVEAWNESVQWNVLQRRALVERWRGVAAVLTAALDDTNASKAAIADFAVQMPLL</sequence>
<reference evidence="2 3" key="1">
    <citation type="journal article" date="2021" name="MBio">
        <title>A New Model Trypanosomatid, Novymonas esmeraldas: Genomic Perception of Its 'Candidatus Pandoraea novymonadis' Endosymbiont.</title>
        <authorList>
            <person name="Zakharova A."/>
            <person name="Saura A."/>
            <person name="Butenko A."/>
            <person name="Podesvova L."/>
            <person name="Warmusova S."/>
            <person name="Kostygov A.Y."/>
            <person name="Nenarokova A."/>
            <person name="Lukes J."/>
            <person name="Opperdoes F.R."/>
            <person name="Yurchenko V."/>
        </authorList>
    </citation>
    <scope>NUCLEOTIDE SEQUENCE [LARGE SCALE GENOMIC DNA]</scope>
    <source>
        <strain evidence="2 3">E262AT.01</strain>
    </source>
</reference>
<dbReference type="EMBL" id="JAECZO010000069">
    <property type="protein sequence ID" value="KAK7196124.1"/>
    <property type="molecule type" value="Genomic_DNA"/>
</dbReference>
<gene>
    <name evidence="2" type="ORF">NESM_000547300</name>
</gene>